<name>A0A8S0VN74_OLEEU</name>
<comment type="caution">
    <text evidence="1">The sequence shown here is derived from an EMBL/GenBank/DDBJ whole genome shotgun (WGS) entry which is preliminary data.</text>
</comment>
<proteinExistence type="predicted"/>
<dbReference type="AlphaFoldDB" id="A0A8S0VN74"/>
<dbReference type="EMBL" id="CACTIH010010819">
    <property type="protein sequence ID" value="CAA3033639.1"/>
    <property type="molecule type" value="Genomic_DNA"/>
</dbReference>
<sequence length="129" mass="14861">MRQLFAGLTETNQKLQRIEQMMTASQAREQARDDREHARNIRLQVMERDISRLSGDMLTLCRKHDLMGRRLDKCTGRVEDMHIRNDAIYNRLEDMNTKDEGEPSTYNSALIVGLLFGLVTTSSVVKSFA</sequence>
<accession>A0A8S0VN74</accession>
<protein>
    <submittedName>
        <fullName evidence="1">Uncharacterized protein</fullName>
    </submittedName>
</protein>
<organism evidence="1 2">
    <name type="scientific">Olea europaea subsp. europaea</name>
    <dbReference type="NCBI Taxonomy" id="158383"/>
    <lineage>
        <taxon>Eukaryota</taxon>
        <taxon>Viridiplantae</taxon>
        <taxon>Streptophyta</taxon>
        <taxon>Embryophyta</taxon>
        <taxon>Tracheophyta</taxon>
        <taxon>Spermatophyta</taxon>
        <taxon>Magnoliopsida</taxon>
        <taxon>eudicotyledons</taxon>
        <taxon>Gunneridae</taxon>
        <taxon>Pentapetalae</taxon>
        <taxon>asterids</taxon>
        <taxon>lamiids</taxon>
        <taxon>Lamiales</taxon>
        <taxon>Oleaceae</taxon>
        <taxon>Oleeae</taxon>
        <taxon>Olea</taxon>
    </lineage>
</organism>
<dbReference type="Proteomes" id="UP000594638">
    <property type="component" value="Unassembled WGS sequence"/>
</dbReference>
<dbReference type="Gramene" id="OE9A084868T1">
    <property type="protein sequence ID" value="OE9A084868C1"/>
    <property type="gene ID" value="OE9A084868"/>
</dbReference>
<keyword evidence="2" id="KW-1185">Reference proteome</keyword>
<evidence type="ECO:0000313" key="2">
    <source>
        <dbReference type="Proteomes" id="UP000594638"/>
    </source>
</evidence>
<evidence type="ECO:0000313" key="1">
    <source>
        <dbReference type="EMBL" id="CAA3033639.1"/>
    </source>
</evidence>
<gene>
    <name evidence="1" type="ORF">OLEA9_A084868</name>
</gene>
<reference evidence="1 2" key="1">
    <citation type="submission" date="2019-12" db="EMBL/GenBank/DDBJ databases">
        <authorList>
            <person name="Alioto T."/>
            <person name="Alioto T."/>
            <person name="Gomez Garrido J."/>
        </authorList>
    </citation>
    <scope>NUCLEOTIDE SEQUENCE [LARGE SCALE GENOMIC DNA]</scope>
</reference>